<dbReference type="STRING" id="323097.Nham_2375"/>
<dbReference type="EMBL" id="CP000319">
    <property type="protein sequence ID" value="ABE63166.1"/>
    <property type="molecule type" value="Genomic_DNA"/>
</dbReference>
<protein>
    <submittedName>
        <fullName evidence="1">Uncharacterized protein</fullName>
    </submittedName>
</protein>
<keyword evidence="2" id="KW-1185">Reference proteome</keyword>
<evidence type="ECO:0000313" key="2">
    <source>
        <dbReference type="Proteomes" id="UP000001953"/>
    </source>
</evidence>
<name>Q1QKT1_NITHX</name>
<dbReference type="RefSeq" id="WP_011510841.1">
    <property type="nucleotide sequence ID" value="NC_007964.1"/>
</dbReference>
<gene>
    <name evidence="1" type="ordered locus">Nham_2375</name>
</gene>
<dbReference type="eggNOG" id="ENOG502ZHI9">
    <property type="taxonomic scope" value="Bacteria"/>
</dbReference>
<dbReference type="AlphaFoldDB" id="Q1QKT1"/>
<accession>Q1QKT1</accession>
<dbReference type="KEGG" id="nha:Nham_2375"/>
<organism evidence="1 2">
    <name type="scientific">Nitrobacter hamburgensis (strain DSM 10229 / NCIMB 13809 / X14)</name>
    <dbReference type="NCBI Taxonomy" id="323097"/>
    <lineage>
        <taxon>Bacteria</taxon>
        <taxon>Pseudomonadati</taxon>
        <taxon>Pseudomonadota</taxon>
        <taxon>Alphaproteobacteria</taxon>
        <taxon>Hyphomicrobiales</taxon>
        <taxon>Nitrobacteraceae</taxon>
        <taxon>Nitrobacter</taxon>
    </lineage>
</organism>
<dbReference type="Proteomes" id="UP000001953">
    <property type="component" value="Chromosome"/>
</dbReference>
<sequence>MIVAVATLARHLHTPIGEIEDMEMDRFEAYSKALDTILFAESGKPGRRKFNLPDGHESIAEQAGAVLDGAFAKHRAKEN</sequence>
<reference evidence="1 2" key="1">
    <citation type="submission" date="2006-03" db="EMBL/GenBank/DDBJ databases">
        <title>Complete sequence of chromosome of Nitrobacter hamburgensis X14.</title>
        <authorList>
            <consortium name="US DOE Joint Genome Institute"/>
            <person name="Copeland A."/>
            <person name="Lucas S."/>
            <person name="Lapidus A."/>
            <person name="Barry K."/>
            <person name="Detter J.C."/>
            <person name="Glavina del Rio T."/>
            <person name="Hammon N."/>
            <person name="Israni S."/>
            <person name="Dalin E."/>
            <person name="Tice H."/>
            <person name="Pitluck S."/>
            <person name="Chain P."/>
            <person name="Malfatti S."/>
            <person name="Shin M."/>
            <person name="Vergez L."/>
            <person name="Schmutz J."/>
            <person name="Larimer F."/>
            <person name="Land M."/>
            <person name="Hauser L."/>
            <person name="Kyrpides N."/>
            <person name="Ivanova N."/>
            <person name="Ward B."/>
            <person name="Arp D."/>
            <person name="Klotz M."/>
            <person name="Stein L."/>
            <person name="O'Mullan G."/>
            <person name="Starkenburg S."/>
            <person name="Sayavedra L."/>
            <person name="Poret-Peterson A.T."/>
            <person name="Gentry M.E."/>
            <person name="Bruce D."/>
            <person name="Richardson P."/>
        </authorList>
    </citation>
    <scope>NUCLEOTIDE SEQUENCE [LARGE SCALE GENOMIC DNA]</scope>
    <source>
        <strain evidence="2">DSM 10229 / NCIMB 13809 / X14</strain>
    </source>
</reference>
<proteinExistence type="predicted"/>
<dbReference type="HOGENOM" id="CLU_2602432_0_0_5"/>
<evidence type="ECO:0000313" key="1">
    <source>
        <dbReference type="EMBL" id="ABE63166.1"/>
    </source>
</evidence>